<dbReference type="SUPFAM" id="SSF54364">
    <property type="entry name" value="Translation initiation factor IF3, N-terminal domain"/>
    <property type="match status" value="1"/>
</dbReference>
<sequence>MIKNEKIKASEVRLTGLDGEDLGIMPTLEALALARKYKVDLVCESLMSSPPPCRLVGAGKAREERDQAKKKAGPAKSKELRFTPEIEEHDYDTKKRQAEKWLQAGHSVLLTVKISGKQGEQAKALLQQLQADLKTAGRPRTGIQLSGRQAQVELESLT</sequence>
<organism evidence="8 9">
    <name type="scientific">Paenibacillus yonginensis</name>
    <dbReference type="NCBI Taxonomy" id="1462996"/>
    <lineage>
        <taxon>Bacteria</taxon>
        <taxon>Bacillati</taxon>
        <taxon>Bacillota</taxon>
        <taxon>Bacilli</taxon>
        <taxon>Bacillales</taxon>
        <taxon>Paenibacillaceae</taxon>
        <taxon>Paenibacillus</taxon>
    </lineage>
</organism>
<dbReference type="Gene3D" id="3.10.20.80">
    <property type="entry name" value="Translation initiation factor 3 (IF-3), N-terminal domain"/>
    <property type="match status" value="1"/>
</dbReference>
<dbReference type="Gene3D" id="3.30.110.10">
    <property type="entry name" value="Translation initiation factor 3 (IF-3), C-terminal domain"/>
    <property type="match status" value="1"/>
</dbReference>
<dbReference type="AlphaFoldDB" id="A0A1B1N5F8"/>
<feature type="domain" description="Translation initiation factor 3 N-terminal" evidence="7">
    <location>
        <begin position="4"/>
        <end position="72"/>
    </location>
</feature>
<dbReference type="PANTHER" id="PTHR10938">
    <property type="entry name" value="TRANSLATION INITIATION FACTOR IF-3"/>
    <property type="match status" value="1"/>
</dbReference>
<evidence type="ECO:0000256" key="5">
    <source>
        <dbReference type="SAM" id="MobiDB-lite"/>
    </source>
</evidence>
<feature type="compositionally biased region" description="Basic and acidic residues" evidence="5">
    <location>
        <begin position="60"/>
        <end position="69"/>
    </location>
</feature>
<dbReference type="InterPro" id="IPR019815">
    <property type="entry name" value="Translation_initiation_fac_3_C"/>
</dbReference>
<dbReference type="STRING" id="1462996.AWM70_20535"/>
<feature type="domain" description="Translation initiation factor 3 C-terminal" evidence="6">
    <location>
        <begin position="77"/>
        <end position="153"/>
    </location>
</feature>
<keyword evidence="9" id="KW-1185">Reference proteome</keyword>
<dbReference type="PANTHER" id="PTHR10938:SF0">
    <property type="entry name" value="TRANSLATION INITIATION FACTOR IF-3, MITOCHONDRIAL"/>
    <property type="match status" value="1"/>
</dbReference>
<dbReference type="SUPFAM" id="SSF55200">
    <property type="entry name" value="Translation initiation factor IF3, C-terminal domain"/>
    <property type="match status" value="1"/>
</dbReference>
<dbReference type="InterPro" id="IPR001288">
    <property type="entry name" value="Translation_initiation_fac_3"/>
</dbReference>
<dbReference type="GO" id="GO:0032790">
    <property type="term" value="P:ribosome disassembly"/>
    <property type="evidence" value="ECO:0007669"/>
    <property type="project" value="TreeGrafter"/>
</dbReference>
<dbReference type="GO" id="GO:0003743">
    <property type="term" value="F:translation initiation factor activity"/>
    <property type="evidence" value="ECO:0007669"/>
    <property type="project" value="UniProtKB-UniRule"/>
</dbReference>
<protein>
    <recommendedName>
        <fullName evidence="4">Translation initiation factor IF-3</fullName>
    </recommendedName>
</protein>
<keyword evidence="3" id="KW-0648">Protein biosynthesis</keyword>
<dbReference type="Pfam" id="PF05198">
    <property type="entry name" value="IF3_N"/>
    <property type="match status" value="1"/>
</dbReference>
<dbReference type="GO" id="GO:0043022">
    <property type="term" value="F:ribosome binding"/>
    <property type="evidence" value="ECO:0007669"/>
    <property type="project" value="TreeGrafter"/>
</dbReference>
<evidence type="ECO:0000256" key="2">
    <source>
        <dbReference type="ARBA" id="ARBA00022540"/>
    </source>
</evidence>
<evidence type="ECO:0000256" key="3">
    <source>
        <dbReference type="ARBA" id="ARBA00022917"/>
    </source>
</evidence>
<dbReference type="Proteomes" id="UP000092573">
    <property type="component" value="Chromosome"/>
</dbReference>
<dbReference type="OrthoDB" id="2899239at2"/>
<evidence type="ECO:0000259" key="7">
    <source>
        <dbReference type="Pfam" id="PF05198"/>
    </source>
</evidence>
<name>A0A1B1N5F8_9BACL</name>
<evidence type="ECO:0000256" key="1">
    <source>
        <dbReference type="ARBA" id="ARBA00005439"/>
    </source>
</evidence>
<gene>
    <name evidence="8" type="ORF">AWM70_20535</name>
</gene>
<dbReference type="KEGG" id="pyg:AWM70_20535"/>
<dbReference type="InterPro" id="IPR019814">
    <property type="entry name" value="Translation_initiation_fac_3_N"/>
</dbReference>
<dbReference type="Pfam" id="PF00707">
    <property type="entry name" value="IF3_C"/>
    <property type="match status" value="1"/>
</dbReference>
<feature type="region of interest" description="Disordered" evidence="5">
    <location>
        <begin position="53"/>
        <end position="79"/>
    </location>
</feature>
<reference evidence="8 9" key="1">
    <citation type="submission" date="2016-01" db="EMBL/GenBank/DDBJ databases">
        <title>Complete Genome Sequence of Paenibacillus yonginensis DCY84, a novel Plant Growth-Promoting Bacteria with Elicitation of Induced Systemic Resistance.</title>
        <authorList>
            <person name="Kim Y.J."/>
            <person name="Yang D.C."/>
            <person name="Sukweenadhi J."/>
        </authorList>
    </citation>
    <scope>NUCLEOTIDE SEQUENCE [LARGE SCALE GENOMIC DNA]</scope>
    <source>
        <strain evidence="8 9">DCY84</strain>
    </source>
</reference>
<dbReference type="NCBIfam" id="TIGR00168">
    <property type="entry name" value="infC"/>
    <property type="match status" value="1"/>
</dbReference>
<dbReference type="EMBL" id="CP014167">
    <property type="protein sequence ID" value="ANS76670.1"/>
    <property type="molecule type" value="Genomic_DNA"/>
</dbReference>
<dbReference type="RefSeq" id="WP_068699558.1">
    <property type="nucleotide sequence ID" value="NZ_CP014167.1"/>
</dbReference>
<evidence type="ECO:0000259" key="6">
    <source>
        <dbReference type="Pfam" id="PF00707"/>
    </source>
</evidence>
<evidence type="ECO:0000256" key="4">
    <source>
        <dbReference type="NCBIfam" id="TIGR00168"/>
    </source>
</evidence>
<proteinExistence type="inferred from homology"/>
<dbReference type="InterPro" id="IPR036787">
    <property type="entry name" value="T_IF-3_N_sf"/>
</dbReference>
<dbReference type="GO" id="GO:0005737">
    <property type="term" value="C:cytoplasm"/>
    <property type="evidence" value="ECO:0007669"/>
    <property type="project" value="UniProtKB-ARBA"/>
</dbReference>
<keyword evidence="2 8" id="KW-0396">Initiation factor</keyword>
<accession>A0A1B1N5F8</accession>
<evidence type="ECO:0000313" key="9">
    <source>
        <dbReference type="Proteomes" id="UP000092573"/>
    </source>
</evidence>
<comment type="similarity">
    <text evidence="1">Belongs to the IF-3 family.</text>
</comment>
<evidence type="ECO:0000313" key="8">
    <source>
        <dbReference type="EMBL" id="ANS76670.1"/>
    </source>
</evidence>
<dbReference type="InterPro" id="IPR036788">
    <property type="entry name" value="T_IF-3_C_sf"/>
</dbReference>